<dbReference type="Pfam" id="PF03195">
    <property type="entry name" value="LOB"/>
    <property type="match status" value="1"/>
</dbReference>
<feature type="domain" description="LOB" evidence="2">
    <location>
        <begin position="5"/>
        <end position="106"/>
    </location>
</feature>
<organism evidence="3 4">
    <name type="scientific">Prunus armeniaca</name>
    <name type="common">Apricot</name>
    <name type="synonym">Armeniaca vulgaris</name>
    <dbReference type="NCBI Taxonomy" id="36596"/>
    <lineage>
        <taxon>Eukaryota</taxon>
        <taxon>Viridiplantae</taxon>
        <taxon>Streptophyta</taxon>
        <taxon>Embryophyta</taxon>
        <taxon>Tracheophyta</taxon>
        <taxon>Spermatophyta</taxon>
        <taxon>Magnoliopsida</taxon>
        <taxon>eudicotyledons</taxon>
        <taxon>Gunneridae</taxon>
        <taxon>Pentapetalae</taxon>
        <taxon>rosids</taxon>
        <taxon>fabids</taxon>
        <taxon>Rosales</taxon>
        <taxon>Rosaceae</taxon>
        <taxon>Amygdaloideae</taxon>
        <taxon>Amygdaleae</taxon>
        <taxon>Prunus</taxon>
    </lineage>
</organism>
<gene>
    <name evidence="3" type="ORF">CURHAP_LOCUS18469</name>
</gene>
<dbReference type="PANTHER" id="PTHR31301">
    <property type="entry name" value="LOB DOMAIN-CONTAINING PROTEIN 4-RELATED"/>
    <property type="match status" value="1"/>
</dbReference>
<evidence type="ECO:0000259" key="2">
    <source>
        <dbReference type="PROSITE" id="PS50891"/>
    </source>
</evidence>
<dbReference type="Proteomes" id="UP000507222">
    <property type="component" value="Unassembled WGS sequence"/>
</dbReference>
<dbReference type="EMBL" id="CAEKDK010000003">
    <property type="protein sequence ID" value="CAB4271990.1"/>
    <property type="molecule type" value="Genomic_DNA"/>
</dbReference>
<evidence type="ECO:0000313" key="4">
    <source>
        <dbReference type="Proteomes" id="UP000507222"/>
    </source>
</evidence>
<comment type="similarity">
    <text evidence="1">Belongs to the LOB domain-containing protein family.</text>
</comment>
<dbReference type="PROSITE" id="PS50891">
    <property type="entry name" value="LOB"/>
    <property type="match status" value="1"/>
</dbReference>
<dbReference type="PANTHER" id="PTHR31301:SF153">
    <property type="entry name" value="LOB DOMAIN-CONTAINING PROTEIN 26"/>
    <property type="match status" value="1"/>
</dbReference>
<reference evidence="3 4" key="1">
    <citation type="submission" date="2020-05" db="EMBL/GenBank/DDBJ databases">
        <authorList>
            <person name="Campoy J."/>
            <person name="Schneeberger K."/>
            <person name="Spophaly S."/>
        </authorList>
    </citation>
    <scope>NUCLEOTIDE SEQUENCE [LARGE SCALE GENOMIC DNA]</scope>
    <source>
        <strain evidence="3">PruArmRojPasFocal</strain>
    </source>
</reference>
<evidence type="ECO:0000256" key="1">
    <source>
        <dbReference type="ARBA" id="ARBA00005474"/>
    </source>
</evidence>
<proteinExistence type="inferred from homology"/>
<protein>
    <recommendedName>
        <fullName evidence="2">LOB domain-containing protein</fullName>
    </recommendedName>
</protein>
<name>A0A6J5U6F2_PRUAR</name>
<sequence>MANPTRCAGCKFLRRKCAQDCVLAPYFPSSNPERFACVHKIFGAGNITKMLQQLPVHVREAAADCMFYEASIRVEDPTYGCVKIISQLQQDLFQAQSEMAKTKAQIAFYNAQQQLNQQQQNMVDGVDDNYQQDLHSESSRLGLDGHFYSLGVM</sequence>
<dbReference type="AlphaFoldDB" id="A0A6J5U6F2"/>
<dbReference type="InterPro" id="IPR004883">
    <property type="entry name" value="LOB"/>
</dbReference>
<accession>A0A6J5U6F2</accession>
<evidence type="ECO:0000313" key="3">
    <source>
        <dbReference type="EMBL" id="CAB4271990.1"/>
    </source>
</evidence>